<evidence type="ECO:0000256" key="1">
    <source>
        <dbReference type="ARBA" id="ARBA00013160"/>
    </source>
</evidence>
<dbReference type="InterPro" id="IPR002307">
    <property type="entry name" value="Tyr-tRNA-ligase"/>
</dbReference>
<evidence type="ECO:0000256" key="4">
    <source>
        <dbReference type="ARBA" id="ARBA00022840"/>
    </source>
</evidence>
<dbReference type="AlphaFoldDB" id="X0X8V1"/>
<dbReference type="NCBIfam" id="TIGR00234">
    <property type="entry name" value="tyrS"/>
    <property type="match status" value="1"/>
</dbReference>
<keyword evidence="4" id="KW-0067">ATP-binding</keyword>
<keyword evidence="3" id="KW-0547">Nucleotide-binding</keyword>
<dbReference type="PROSITE" id="PS00178">
    <property type="entry name" value="AA_TRNA_LIGASE_I"/>
    <property type="match status" value="1"/>
</dbReference>
<gene>
    <name evidence="8" type="ORF">S01H1_62123</name>
</gene>
<accession>X0X8V1</accession>
<evidence type="ECO:0000256" key="3">
    <source>
        <dbReference type="ARBA" id="ARBA00022741"/>
    </source>
</evidence>
<keyword evidence="5" id="KW-0648">Protein biosynthesis</keyword>
<dbReference type="GO" id="GO:0006437">
    <property type="term" value="P:tyrosyl-tRNA aminoacylation"/>
    <property type="evidence" value="ECO:0007669"/>
    <property type="project" value="InterPro"/>
</dbReference>
<name>X0X8V1_9ZZZZ</name>
<dbReference type="SUPFAM" id="SSF52374">
    <property type="entry name" value="Nucleotidylyl transferase"/>
    <property type="match status" value="1"/>
</dbReference>
<dbReference type="EMBL" id="BARS01040784">
    <property type="protein sequence ID" value="GAG39460.1"/>
    <property type="molecule type" value="Genomic_DNA"/>
</dbReference>
<dbReference type="InterPro" id="IPR002305">
    <property type="entry name" value="aa-tRNA-synth_Ic"/>
</dbReference>
<dbReference type="GO" id="GO:0005829">
    <property type="term" value="C:cytosol"/>
    <property type="evidence" value="ECO:0007669"/>
    <property type="project" value="TreeGrafter"/>
</dbReference>
<sequence length="160" mass="18297">MQAPELREKNIMKNKIAEQVELLKRGVIEIYSEHELAQKLTEAAKNTRQLRIKLGLDPTSPDIHLGHTVVLRKMRQFQDFGHKAVLIIGDYTARIGDPSGQNTTRPMLSPEQIEQNAQTYFAQAGKILDTSESKLEVRYNSEWLEKLTLMELIQLVAKKT</sequence>
<comment type="caution">
    <text evidence="8">The sequence shown here is derived from an EMBL/GenBank/DDBJ whole genome shotgun (WGS) entry which is preliminary data.</text>
</comment>
<dbReference type="GO" id="GO:0005524">
    <property type="term" value="F:ATP binding"/>
    <property type="evidence" value="ECO:0007669"/>
    <property type="project" value="UniProtKB-KW"/>
</dbReference>
<organism evidence="8">
    <name type="scientific">marine sediment metagenome</name>
    <dbReference type="NCBI Taxonomy" id="412755"/>
    <lineage>
        <taxon>unclassified sequences</taxon>
        <taxon>metagenomes</taxon>
        <taxon>ecological metagenomes</taxon>
    </lineage>
</organism>
<evidence type="ECO:0000313" key="8">
    <source>
        <dbReference type="EMBL" id="GAG39460.1"/>
    </source>
</evidence>
<evidence type="ECO:0000256" key="5">
    <source>
        <dbReference type="ARBA" id="ARBA00022917"/>
    </source>
</evidence>
<comment type="catalytic activity">
    <reaction evidence="7">
        <text>tRNA(Tyr) + L-tyrosine + ATP = L-tyrosyl-tRNA(Tyr) + AMP + diphosphate + H(+)</text>
        <dbReference type="Rhea" id="RHEA:10220"/>
        <dbReference type="Rhea" id="RHEA-COMP:9706"/>
        <dbReference type="Rhea" id="RHEA-COMP:9707"/>
        <dbReference type="ChEBI" id="CHEBI:15378"/>
        <dbReference type="ChEBI" id="CHEBI:30616"/>
        <dbReference type="ChEBI" id="CHEBI:33019"/>
        <dbReference type="ChEBI" id="CHEBI:58315"/>
        <dbReference type="ChEBI" id="CHEBI:78442"/>
        <dbReference type="ChEBI" id="CHEBI:78536"/>
        <dbReference type="ChEBI" id="CHEBI:456215"/>
        <dbReference type="EC" id="6.1.1.1"/>
    </reaction>
</comment>
<dbReference type="InterPro" id="IPR014729">
    <property type="entry name" value="Rossmann-like_a/b/a_fold"/>
</dbReference>
<dbReference type="Pfam" id="PF00579">
    <property type="entry name" value="tRNA-synt_1b"/>
    <property type="match status" value="1"/>
</dbReference>
<dbReference type="EC" id="6.1.1.1" evidence="1"/>
<dbReference type="GO" id="GO:0004831">
    <property type="term" value="F:tyrosine-tRNA ligase activity"/>
    <property type="evidence" value="ECO:0007669"/>
    <property type="project" value="UniProtKB-EC"/>
</dbReference>
<reference evidence="8" key="1">
    <citation type="journal article" date="2014" name="Front. Microbiol.">
        <title>High frequency of phylogenetically diverse reductive dehalogenase-homologous genes in deep subseafloor sedimentary metagenomes.</title>
        <authorList>
            <person name="Kawai M."/>
            <person name="Futagami T."/>
            <person name="Toyoda A."/>
            <person name="Takaki Y."/>
            <person name="Nishi S."/>
            <person name="Hori S."/>
            <person name="Arai W."/>
            <person name="Tsubouchi T."/>
            <person name="Morono Y."/>
            <person name="Uchiyama I."/>
            <person name="Ito T."/>
            <person name="Fujiyama A."/>
            <person name="Inagaki F."/>
            <person name="Takami H."/>
        </authorList>
    </citation>
    <scope>NUCLEOTIDE SEQUENCE</scope>
    <source>
        <strain evidence="8">Expedition CK06-06</strain>
    </source>
</reference>
<evidence type="ECO:0000256" key="2">
    <source>
        <dbReference type="ARBA" id="ARBA00022598"/>
    </source>
</evidence>
<dbReference type="PANTHER" id="PTHR11766">
    <property type="entry name" value="TYROSYL-TRNA SYNTHETASE"/>
    <property type="match status" value="1"/>
</dbReference>
<keyword evidence="6" id="KW-0030">Aminoacyl-tRNA synthetase</keyword>
<dbReference type="InterPro" id="IPR001412">
    <property type="entry name" value="aa-tRNA-synth_I_CS"/>
</dbReference>
<protein>
    <recommendedName>
        <fullName evidence="1">tyrosine--tRNA ligase</fullName>
        <ecNumber evidence="1">6.1.1.1</ecNumber>
    </recommendedName>
</protein>
<dbReference type="PANTHER" id="PTHR11766:SF1">
    <property type="entry name" value="TYROSINE--TRNA LIGASE"/>
    <property type="match status" value="1"/>
</dbReference>
<evidence type="ECO:0000256" key="6">
    <source>
        <dbReference type="ARBA" id="ARBA00023146"/>
    </source>
</evidence>
<dbReference type="Gene3D" id="3.40.50.620">
    <property type="entry name" value="HUPs"/>
    <property type="match status" value="1"/>
</dbReference>
<dbReference type="InterPro" id="IPR024088">
    <property type="entry name" value="Tyr-tRNA-ligase_bac-type"/>
</dbReference>
<evidence type="ECO:0000256" key="7">
    <source>
        <dbReference type="ARBA" id="ARBA00048248"/>
    </source>
</evidence>
<proteinExistence type="predicted"/>
<keyword evidence="2" id="KW-0436">Ligase</keyword>
<feature type="non-terminal residue" evidence="8">
    <location>
        <position position="160"/>
    </location>
</feature>